<protein>
    <submittedName>
        <fullName evidence="4">Methyltransferase domain-containing protein</fullName>
    </submittedName>
</protein>
<dbReference type="RefSeq" id="WP_130604114.1">
    <property type="nucleotide sequence ID" value="NZ_CP034759.1"/>
</dbReference>
<dbReference type="InterPro" id="IPR027417">
    <property type="entry name" value="P-loop_NTPase"/>
</dbReference>
<evidence type="ECO:0000256" key="1">
    <source>
        <dbReference type="ARBA" id="ARBA00022679"/>
    </source>
</evidence>
<dbReference type="OrthoDB" id="9815894at2"/>
<evidence type="ECO:0000259" key="3">
    <source>
        <dbReference type="Pfam" id="PF08241"/>
    </source>
</evidence>
<dbReference type="GO" id="GO:0032259">
    <property type="term" value="P:methylation"/>
    <property type="evidence" value="ECO:0007669"/>
    <property type="project" value="UniProtKB-KW"/>
</dbReference>
<dbReference type="InterPro" id="IPR019734">
    <property type="entry name" value="TPR_rpt"/>
</dbReference>
<dbReference type="GO" id="GO:0008476">
    <property type="term" value="F:protein-tyrosine sulfotransferase activity"/>
    <property type="evidence" value="ECO:0007669"/>
    <property type="project" value="InterPro"/>
</dbReference>
<dbReference type="PANTHER" id="PTHR12788">
    <property type="entry name" value="PROTEIN-TYROSINE SULFOTRANSFERASE 2"/>
    <property type="match status" value="1"/>
</dbReference>
<dbReference type="SMART" id="SM00028">
    <property type="entry name" value="TPR"/>
    <property type="match status" value="3"/>
</dbReference>
<proteinExistence type="predicted"/>
<evidence type="ECO:0000313" key="4">
    <source>
        <dbReference type="EMBL" id="QBG37451.1"/>
    </source>
</evidence>
<dbReference type="EMBL" id="CP034759">
    <property type="protein sequence ID" value="QBG37451.1"/>
    <property type="molecule type" value="Genomic_DNA"/>
</dbReference>
<dbReference type="Gene3D" id="1.25.40.10">
    <property type="entry name" value="Tetratricopeptide repeat domain"/>
    <property type="match status" value="1"/>
</dbReference>
<reference evidence="4 5" key="1">
    <citation type="submission" date="2018-12" db="EMBL/GenBank/DDBJ databases">
        <title>Complete genome of Litorilituus sediminis.</title>
        <authorList>
            <person name="Liu A."/>
            <person name="Rong J."/>
        </authorList>
    </citation>
    <scope>NUCLEOTIDE SEQUENCE [LARGE SCALE GENOMIC DNA]</scope>
    <source>
        <strain evidence="4 5">JCM 17549</strain>
    </source>
</reference>
<dbReference type="InterPro" id="IPR026634">
    <property type="entry name" value="TPST-like"/>
</dbReference>
<accession>A0A4P6P726</accession>
<dbReference type="SUPFAM" id="SSF48452">
    <property type="entry name" value="TPR-like"/>
    <property type="match status" value="1"/>
</dbReference>
<feature type="domain" description="Methyltransferase type 11" evidence="3">
    <location>
        <begin position="535"/>
        <end position="623"/>
    </location>
</feature>
<evidence type="ECO:0000313" key="5">
    <source>
        <dbReference type="Proteomes" id="UP000290244"/>
    </source>
</evidence>
<evidence type="ECO:0000256" key="2">
    <source>
        <dbReference type="PROSITE-ProRule" id="PRU00339"/>
    </source>
</evidence>
<dbReference type="Gene3D" id="3.40.50.150">
    <property type="entry name" value="Vaccinia Virus protein VP39"/>
    <property type="match status" value="1"/>
</dbReference>
<dbReference type="Gene3D" id="3.40.50.300">
    <property type="entry name" value="P-loop containing nucleotide triphosphate hydrolases"/>
    <property type="match status" value="1"/>
</dbReference>
<dbReference type="Pfam" id="PF13469">
    <property type="entry name" value="Sulfotransfer_3"/>
    <property type="match status" value="1"/>
</dbReference>
<name>A0A4P6P726_9GAMM</name>
<keyword evidence="5" id="KW-1185">Reference proteome</keyword>
<dbReference type="InterPro" id="IPR029063">
    <property type="entry name" value="SAM-dependent_MTases_sf"/>
</dbReference>
<dbReference type="PANTHER" id="PTHR12788:SF10">
    <property type="entry name" value="PROTEIN-TYROSINE SULFOTRANSFERASE"/>
    <property type="match status" value="1"/>
</dbReference>
<keyword evidence="1 4" id="KW-0808">Transferase</keyword>
<dbReference type="Proteomes" id="UP000290244">
    <property type="component" value="Chromosome"/>
</dbReference>
<keyword evidence="4" id="KW-0489">Methyltransferase</keyword>
<dbReference type="Pfam" id="PF08241">
    <property type="entry name" value="Methyltransf_11"/>
    <property type="match status" value="1"/>
</dbReference>
<feature type="repeat" description="TPR" evidence="2">
    <location>
        <begin position="105"/>
        <end position="138"/>
    </location>
</feature>
<dbReference type="InterPro" id="IPR011990">
    <property type="entry name" value="TPR-like_helical_dom_sf"/>
</dbReference>
<sequence>MEAFEQSLQKAKQFLTQGNFSAAEEQAKLVLSDDANNLDALKMLRQVYVKQELLFDAYSIMQQVVALEPSLDMQYELAIICTQIGKLTEAKDLLESYINHNPNNGFAFLNLGHMHKAFGDFKRAEKCYFKFVALEPRRVGYALWNIADLKDRKITDKDIVTWQEYENDDNQDYLSKLLIQFSLGTVLEKQKKYDEAFEYYQKANNSKNKASPFNQNAFHQFVNNILKQKAQESVAREVNVTPIFIVGMPRSGSTLVEQILASHELVNATDELNFIGHTAATLERTGNYAKAIANLSEEDILTLRQEYLAYANEYQTSTKPYFIDKNPLNFLHIGLILKLFPEAKIIHTHRNLLDNAASVFKRYFYIGHDYSYSLANIVTFMEGYAAIMRHWEFEYPGAIFHSQYEALVESPREKIKSLLSFCQLEEQESCFTFHRQKRAVLTPSVDQVNKPINSASVNSWLRFEKGLTPYKSKLNHINEVLLSLGKEPYKSAWDSYWQQGNITSFGADLSDNYQGEIALCWKDFFAVIPDKHRVLDIATGNGAVLELGLKYILNENIEMVGVDSAQVASSNKGYTLLSEVNVEKLPFEHDHFTEITSQFGIEYSDLAQSMAEVYRVLQPGGRFQFICHAEDSKIVMNNRKIVDCSRELFKFGGAFSALSDMLSELNSKKLTGYMNEQNAESKRHKLNNELARLLEAYGDTLHETRIPELMRMVLQADVSVEERGDIMKSYFIEQSRAIARLEDLMRAALTDKKLHAFRNIAQALGFTSILSTDLVEESFGKIGVVLSGIKPLP</sequence>
<dbReference type="Pfam" id="PF13181">
    <property type="entry name" value="TPR_8"/>
    <property type="match status" value="1"/>
</dbReference>
<gene>
    <name evidence="4" type="ORF">EMK97_17775</name>
</gene>
<dbReference type="KEGG" id="lsd:EMK97_17775"/>
<dbReference type="SUPFAM" id="SSF52540">
    <property type="entry name" value="P-loop containing nucleoside triphosphate hydrolases"/>
    <property type="match status" value="1"/>
</dbReference>
<keyword evidence="2" id="KW-0802">TPR repeat</keyword>
<dbReference type="AlphaFoldDB" id="A0A4P6P726"/>
<dbReference type="InterPro" id="IPR013216">
    <property type="entry name" value="Methyltransf_11"/>
</dbReference>
<dbReference type="GO" id="GO:0008757">
    <property type="term" value="F:S-adenosylmethionine-dependent methyltransferase activity"/>
    <property type="evidence" value="ECO:0007669"/>
    <property type="project" value="InterPro"/>
</dbReference>
<dbReference type="SUPFAM" id="SSF53335">
    <property type="entry name" value="S-adenosyl-L-methionine-dependent methyltransferases"/>
    <property type="match status" value="1"/>
</dbReference>
<dbReference type="PROSITE" id="PS50005">
    <property type="entry name" value="TPR"/>
    <property type="match status" value="1"/>
</dbReference>
<organism evidence="4 5">
    <name type="scientific">Litorilituus sediminis</name>
    <dbReference type="NCBI Taxonomy" id="718192"/>
    <lineage>
        <taxon>Bacteria</taxon>
        <taxon>Pseudomonadati</taxon>
        <taxon>Pseudomonadota</taxon>
        <taxon>Gammaproteobacteria</taxon>
        <taxon>Alteromonadales</taxon>
        <taxon>Colwelliaceae</taxon>
        <taxon>Litorilituus</taxon>
    </lineage>
</organism>